<name>A0ABV6ICW7_9BURK</name>
<keyword evidence="2" id="KW-1185">Reference proteome</keyword>
<organism evidence="1 2">
    <name type="scientific">Undibacterium danionis</name>
    <dbReference type="NCBI Taxonomy" id="1812100"/>
    <lineage>
        <taxon>Bacteria</taxon>
        <taxon>Pseudomonadati</taxon>
        <taxon>Pseudomonadota</taxon>
        <taxon>Betaproteobacteria</taxon>
        <taxon>Burkholderiales</taxon>
        <taxon>Oxalobacteraceae</taxon>
        <taxon>Undibacterium</taxon>
    </lineage>
</organism>
<evidence type="ECO:0000313" key="2">
    <source>
        <dbReference type="Proteomes" id="UP001589844"/>
    </source>
</evidence>
<comment type="caution">
    <text evidence="1">The sequence shown here is derived from an EMBL/GenBank/DDBJ whole genome shotgun (WGS) entry which is preliminary data.</text>
</comment>
<proteinExistence type="predicted"/>
<sequence length="168" mass="18775">MTSTEQNYLLCMQDFILSIGIKLEYKSLDQPTFLPGLDLGPNCIYIDQEKLLYPGDLLHEAGHLAVTTAQQRAAIGSAASEQPWPTDGEEIAAVLWSYAAAIHLNIPLDIVFHAGGYKNDSNWLIENFSAGNYIGLPFLQWAGLCYDSQQASRHQSPAFPAMRRWMRE</sequence>
<dbReference type="RefSeq" id="WP_390211040.1">
    <property type="nucleotide sequence ID" value="NZ_JBHLXJ010000007.1"/>
</dbReference>
<gene>
    <name evidence="1" type="ORF">ACFFJH_06420</name>
</gene>
<dbReference type="EMBL" id="JBHLXJ010000007">
    <property type="protein sequence ID" value="MFC0349433.1"/>
    <property type="molecule type" value="Genomic_DNA"/>
</dbReference>
<protein>
    <recommendedName>
        <fullName evidence="3">IrrE N-terminal-like domain-containing protein</fullName>
    </recommendedName>
</protein>
<evidence type="ECO:0008006" key="3">
    <source>
        <dbReference type="Google" id="ProtNLM"/>
    </source>
</evidence>
<dbReference type="Proteomes" id="UP001589844">
    <property type="component" value="Unassembled WGS sequence"/>
</dbReference>
<evidence type="ECO:0000313" key="1">
    <source>
        <dbReference type="EMBL" id="MFC0349433.1"/>
    </source>
</evidence>
<reference evidence="1 2" key="1">
    <citation type="submission" date="2024-09" db="EMBL/GenBank/DDBJ databases">
        <authorList>
            <person name="Sun Q."/>
            <person name="Mori K."/>
        </authorList>
    </citation>
    <scope>NUCLEOTIDE SEQUENCE [LARGE SCALE GENOMIC DNA]</scope>
    <source>
        <strain evidence="1 2">CCM 8677</strain>
    </source>
</reference>
<accession>A0ABV6ICW7</accession>